<dbReference type="Pfam" id="PF01973">
    <property type="entry name" value="MptE-like"/>
    <property type="match status" value="1"/>
</dbReference>
<evidence type="ECO:0000313" key="2">
    <source>
        <dbReference type="EMBL" id="SEM29659.1"/>
    </source>
</evidence>
<dbReference type="Proteomes" id="UP000198744">
    <property type="component" value="Unassembled WGS sequence"/>
</dbReference>
<evidence type="ECO:0000259" key="1">
    <source>
        <dbReference type="Pfam" id="PF01973"/>
    </source>
</evidence>
<organism evidence="2 3">
    <name type="scientific">Syntrophus gentianae</name>
    <dbReference type="NCBI Taxonomy" id="43775"/>
    <lineage>
        <taxon>Bacteria</taxon>
        <taxon>Pseudomonadati</taxon>
        <taxon>Thermodesulfobacteriota</taxon>
        <taxon>Syntrophia</taxon>
        <taxon>Syntrophales</taxon>
        <taxon>Syntrophaceae</taxon>
        <taxon>Syntrophus</taxon>
    </lineage>
</organism>
<dbReference type="OrthoDB" id="5148555at2"/>
<keyword evidence="3" id="KW-1185">Reference proteome</keyword>
<dbReference type="Gene3D" id="3.90.1480.10">
    <property type="entry name" value="Alpha-2,3-sialyltransferase"/>
    <property type="match status" value="1"/>
</dbReference>
<reference evidence="2 3" key="1">
    <citation type="submission" date="2016-10" db="EMBL/GenBank/DDBJ databases">
        <authorList>
            <person name="de Groot N.N."/>
        </authorList>
    </citation>
    <scope>NUCLEOTIDE SEQUENCE [LARGE SCALE GENOMIC DNA]</scope>
    <source>
        <strain evidence="2 3">DSM 8423</strain>
    </source>
</reference>
<dbReference type="AlphaFoldDB" id="A0A1H7X9D9"/>
<proteinExistence type="predicted"/>
<feature type="domain" description="6-hydroxymethylpterin diphosphokinase MptE-like" evidence="1">
    <location>
        <begin position="36"/>
        <end position="183"/>
    </location>
</feature>
<dbReference type="STRING" id="43775.SAMN04489760_109110"/>
<dbReference type="RefSeq" id="WP_093883225.1">
    <property type="nucleotide sequence ID" value="NZ_FOBS01000009.1"/>
</dbReference>
<dbReference type="InterPro" id="IPR002826">
    <property type="entry name" value="MptE-like"/>
</dbReference>
<name>A0A1H7X9D9_9BACT</name>
<protein>
    <recommendedName>
        <fullName evidence="1">6-hydroxymethylpterin diphosphokinase MptE-like domain-containing protein</fullName>
    </recommendedName>
</protein>
<gene>
    <name evidence="2" type="ORF">SAMN04489760_109110</name>
</gene>
<accession>A0A1H7X9D9</accession>
<sequence>MTKSMQRFLSLRYPLAELLLHFEDREYLRWYLQHRSPLRKFRNIHQGKGCFIVGNGPSLNKMDLSPLKKYHTFGLNKIYLLFDKTDFNLSYHVAVNPLVIEQSAREFESLLSCPSFLSYRPAHRFINDRNHINFIMTNSHYAFEPDLTRPLCEGHTVTYVAMQIAFYMGFHQVFLIGVDHNFKAPGNPNEKQFLQGDDQNHFSPNYFGNKDWHLPDLEASELSYHLANFTYRRDGRRIYDATIDGKLNIFPKISYQQALNMCPQKRVKITDARK</sequence>
<dbReference type="EMBL" id="FOBS01000009">
    <property type="protein sequence ID" value="SEM29659.1"/>
    <property type="molecule type" value="Genomic_DNA"/>
</dbReference>
<evidence type="ECO:0000313" key="3">
    <source>
        <dbReference type="Proteomes" id="UP000198744"/>
    </source>
</evidence>